<evidence type="ECO:0000256" key="3">
    <source>
        <dbReference type="ARBA" id="ARBA00022777"/>
    </source>
</evidence>
<dbReference type="PANTHER" id="PTHR43085:SF57">
    <property type="entry name" value="CARBOHYDRATE KINASE PFKB DOMAIN-CONTAINING PROTEIN"/>
    <property type="match status" value="1"/>
</dbReference>
<dbReference type="RefSeq" id="WP_155090752.1">
    <property type="nucleotide sequence ID" value="NZ_CP102754.1"/>
</dbReference>
<feature type="domain" description="Carbohydrate kinase PfkB" evidence="4">
    <location>
        <begin position="25"/>
        <end position="286"/>
    </location>
</feature>
<dbReference type="PANTHER" id="PTHR43085">
    <property type="entry name" value="HEXOKINASE FAMILY MEMBER"/>
    <property type="match status" value="1"/>
</dbReference>
<dbReference type="Pfam" id="PF00294">
    <property type="entry name" value="PfkB"/>
    <property type="match status" value="1"/>
</dbReference>
<gene>
    <name evidence="5" type="ORF">GJV76_00855</name>
</gene>
<dbReference type="InterPro" id="IPR050306">
    <property type="entry name" value="PfkB_Carbo_kinase"/>
</dbReference>
<comment type="similarity">
    <text evidence="1">Belongs to the carbohydrate kinase PfkB family.</text>
</comment>
<dbReference type="EMBL" id="WMJX01000001">
    <property type="protein sequence ID" value="MTG96704.1"/>
    <property type="molecule type" value="Genomic_DNA"/>
</dbReference>
<sequence>MIQKNSSPIAVSFGEVLWDIFPTYKRIGGAPLNVVYHLRKFGIETHIITKIGDDDLGNKILKHIQDNQISSDNVQRDSTYRTGTVFATFDDHNEANYDFLENSAWDYIDLEEKTINLVKRSDVFIFGSIASRSAKSRNTLTQLIEVANYKVFDINLRPPHYDLKFVMEMMKKANLIKMNNAELEIILNELDKTFTTEEESITFIHEYFKCEEIIISKGAKGGIYSDTKSLYRFPAIEIVIRDTVGSGDAFLAGLLAEKLKSNTPITFLKKGATLGAFITSHTGACPEYEIDDFTTFYDENIYLDEEIKVSPLKEEDPS</sequence>
<evidence type="ECO:0000256" key="2">
    <source>
        <dbReference type="ARBA" id="ARBA00022679"/>
    </source>
</evidence>
<dbReference type="InterPro" id="IPR029056">
    <property type="entry name" value="Ribokinase-like"/>
</dbReference>
<dbReference type="Gene3D" id="3.40.1190.20">
    <property type="match status" value="1"/>
</dbReference>
<dbReference type="AlphaFoldDB" id="A0A6I3LFW9"/>
<dbReference type="PROSITE" id="PS00584">
    <property type="entry name" value="PFKB_KINASES_2"/>
    <property type="match status" value="1"/>
</dbReference>
<dbReference type="SUPFAM" id="SSF53613">
    <property type="entry name" value="Ribokinase-like"/>
    <property type="match status" value="1"/>
</dbReference>
<accession>A0A6I3LFW9</accession>
<evidence type="ECO:0000313" key="6">
    <source>
        <dbReference type="Proteomes" id="UP000438760"/>
    </source>
</evidence>
<evidence type="ECO:0000313" key="5">
    <source>
        <dbReference type="EMBL" id="MTG96704.1"/>
    </source>
</evidence>
<dbReference type="InterPro" id="IPR002173">
    <property type="entry name" value="Carboh/pur_kinase_PfkB_CS"/>
</dbReference>
<dbReference type="InterPro" id="IPR011611">
    <property type="entry name" value="PfkB_dom"/>
</dbReference>
<evidence type="ECO:0000256" key="1">
    <source>
        <dbReference type="ARBA" id="ARBA00010688"/>
    </source>
</evidence>
<protein>
    <submittedName>
        <fullName evidence="5">Carbohydrate kinase</fullName>
    </submittedName>
</protein>
<dbReference type="CDD" id="cd01167">
    <property type="entry name" value="bac_FRK"/>
    <property type="match status" value="1"/>
</dbReference>
<keyword evidence="6" id="KW-1185">Reference proteome</keyword>
<evidence type="ECO:0000259" key="4">
    <source>
        <dbReference type="Pfam" id="PF00294"/>
    </source>
</evidence>
<name>A0A6I3LFW9_9FLAO</name>
<dbReference type="Proteomes" id="UP000438760">
    <property type="component" value="Unassembled WGS sequence"/>
</dbReference>
<dbReference type="OrthoDB" id="9813569at2"/>
<proteinExistence type="inferred from homology"/>
<reference evidence="5 6" key="1">
    <citation type="submission" date="2019-11" db="EMBL/GenBank/DDBJ databases">
        <title>Genome of Strain BIT-d1.</title>
        <authorList>
            <person name="Yang Y."/>
        </authorList>
    </citation>
    <scope>NUCLEOTIDE SEQUENCE [LARGE SCALE GENOMIC DNA]</scope>
    <source>
        <strain evidence="5 6">BIT-d1</strain>
    </source>
</reference>
<keyword evidence="3 5" id="KW-0418">Kinase</keyword>
<dbReference type="GO" id="GO:0016301">
    <property type="term" value="F:kinase activity"/>
    <property type="evidence" value="ECO:0007669"/>
    <property type="project" value="UniProtKB-KW"/>
</dbReference>
<organism evidence="5 6">
    <name type="scientific">Myroides albus</name>
    <dbReference type="NCBI Taxonomy" id="2562892"/>
    <lineage>
        <taxon>Bacteria</taxon>
        <taxon>Pseudomonadati</taxon>
        <taxon>Bacteroidota</taxon>
        <taxon>Flavobacteriia</taxon>
        <taxon>Flavobacteriales</taxon>
        <taxon>Flavobacteriaceae</taxon>
        <taxon>Myroides</taxon>
    </lineage>
</organism>
<keyword evidence="2" id="KW-0808">Transferase</keyword>
<comment type="caution">
    <text evidence="5">The sequence shown here is derived from an EMBL/GenBank/DDBJ whole genome shotgun (WGS) entry which is preliminary data.</text>
</comment>